<reference evidence="9 10" key="1">
    <citation type="submission" date="2017-08" db="EMBL/GenBank/DDBJ databases">
        <title>The complete genome sequence of Nocardiopsis gilva YIM 90087.</title>
        <authorList>
            <person name="Yin M."/>
            <person name="Tang S."/>
        </authorList>
    </citation>
    <scope>NUCLEOTIDE SEQUENCE [LARGE SCALE GENOMIC DNA]</scope>
    <source>
        <strain evidence="9 10">YIM 90087</strain>
    </source>
</reference>
<feature type="binding site" evidence="7">
    <location>
        <position position="260"/>
    </location>
    <ligand>
        <name>glyoxylate</name>
        <dbReference type="ChEBI" id="CHEBI:36655"/>
    </ligand>
</feature>
<keyword evidence="2 7" id="KW-0285">Flavoprotein</keyword>
<feature type="binding site" evidence="7">
    <location>
        <position position="287"/>
    </location>
    <ligand>
        <name>glyoxylate</name>
        <dbReference type="ChEBI" id="CHEBI:36655"/>
    </ligand>
</feature>
<proteinExistence type="inferred from homology"/>
<evidence type="ECO:0000259" key="8">
    <source>
        <dbReference type="PROSITE" id="PS51349"/>
    </source>
</evidence>
<keyword evidence="3 7" id="KW-0288">FMN</keyword>
<evidence type="ECO:0000256" key="6">
    <source>
        <dbReference type="PIRSR" id="PIRSR000138-1"/>
    </source>
</evidence>
<feature type="binding site" evidence="7">
    <location>
        <position position="284"/>
    </location>
    <ligand>
        <name>glyoxylate</name>
        <dbReference type="ChEBI" id="CHEBI:36655"/>
    </ligand>
</feature>
<evidence type="ECO:0000256" key="7">
    <source>
        <dbReference type="PIRSR" id="PIRSR000138-2"/>
    </source>
</evidence>
<dbReference type="InterPro" id="IPR012133">
    <property type="entry name" value="Alpha-hydoxy_acid_DH_FMN"/>
</dbReference>
<name>A0A223S685_9ACTN</name>
<comment type="similarity">
    <text evidence="5">Belongs to the FMN-dependent alpha-hydroxy acid dehydrogenase family.</text>
</comment>
<dbReference type="PANTHER" id="PTHR10578">
    <property type="entry name" value="S -2-HYDROXY-ACID OXIDASE-RELATED"/>
    <property type="match status" value="1"/>
</dbReference>
<evidence type="ECO:0000256" key="2">
    <source>
        <dbReference type="ARBA" id="ARBA00022630"/>
    </source>
</evidence>
<dbReference type="PROSITE" id="PS51349">
    <property type="entry name" value="FMN_HYDROXY_ACID_DH_2"/>
    <property type="match status" value="1"/>
</dbReference>
<evidence type="ECO:0000256" key="3">
    <source>
        <dbReference type="ARBA" id="ARBA00022643"/>
    </source>
</evidence>
<comment type="cofactor">
    <cofactor evidence="1">
        <name>FMN</name>
        <dbReference type="ChEBI" id="CHEBI:58210"/>
    </cofactor>
</comment>
<organism evidence="9 10">
    <name type="scientific">Nocardiopsis gilva YIM 90087</name>
    <dbReference type="NCBI Taxonomy" id="1235441"/>
    <lineage>
        <taxon>Bacteria</taxon>
        <taxon>Bacillati</taxon>
        <taxon>Actinomycetota</taxon>
        <taxon>Actinomycetes</taxon>
        <taxon>Streptosporangiales</taxon>
        <taxon>Nocardiopsidaceae</taxon>
        <taxon>Nocardiopsis</taxon>
    </lineage>
</organism>
<dbReference type="InterPro" id="IPR008259">
    <property type="entry name" value="FMN_hydac_DH_AS"/>
</dbReference>
<feature type="binding site" evidence="7">
    <location>
        <position position="282"/>
    </location>
    <ligand>
        <name>FMN</name>
        <dbReference type="ChEBI" id="CHEBI:58210"/>
    </ligand>
</feature>
<feature type="binding site" evidence="7">
    <location>
        <begin position="338"/>
        <end position="339"/>
    </location>
    <ligand>
        <name>FMN</name>
        <dbReference type="ChEBI" id="CHEBI:58210"/>
    </ligand>
</feature>
<dbReference type="SUPFAM" id="SSF51395">
    <property type="entry name" value="FMN-linked oxidoreductases"/>
    <property type="match status" value="1"/>
</dbReference>
<evidence type="ECO:0000256" key="4">
    <source>
        <dbReference type="ARBA" id="ARBA00023002"/>
    </source>
</evidence>
<dbReference type="CDD" id="cd03332">
    <property type="entry name" value="LMO_FMN"/>
    <property type="match status" value="1"/>
</dbReference>
<dbReference type="Pfam" id="PF01070">
    <property type="entry name" value="FMN_dh"/>
    <property type="match status" value="1"/>
</dbReference>
<feature type="active site" description="Proton acceptor" evidence="6">
    <location>
        <position position="284"/>
    </location>
</feature>
<evidence type="ECO:0000256" key="5">
    <source>
        <dbReference type="ARBA" id="ARBA00024042"/>
    </source>
</evidence>
<dbReference type="GO" id="GO:0010181">
    <property type="term" value="F:FMN binding"/>
    <property type="evidence" value="ECO:0007669"/>
    <property type="project" value="InterPro"/>
</dbReference>
<dbReference type="Proteomes" id="UP000215005">
    <property type="component" value="Chromosome"/>
</dbReference>
<evidence type="ECO:0000256" key="1">
    <source>
        <dbReference type="ARBA" id="ARBA00001917"/>
    </source>
</evidence>
<dbReference type="InterPro" id="IPR037350">
    <property type="entry name" value="LMO_FMN"/>
</dbReference>
<dbReference type="Gene3D" id="3.20.20.70">
    <property type="entry name" value="Aldolase class I"/>
    <property type="match status" value="1"/>
</dbReference>
<dbReference type="EMBL" id="CP022753">
    <property type="protein sequence ID" value="ASU83635.1"/>
    <property type="molecule type" value="Genomic_DNA"/>
</dbReference>
<dbReference type="InterPro" id="IPR000262">
    <property type="entry name" value="FMN-dep_DH"/>
</dbReference>
<dbReference type="OrthoDB" id="9770452at2"/>
<feature type="binding site" evidence="7">
    <location>
        <position position="187"/>
    </location>
    <ligand>
        <name>glyoxylate</name>
        <dbReference type="ChEBI" id="CHEBI:36655"/>
    </ligand>
</feature>
<evidence type="ECO:0000313" key="10">
    <source>
        <dbReference type="Proteomes" id="UP000215005"/>
    </source>
</evidence>
<dbReference type="PROSITE" id="PS00557">
    <property type="entry name" value="FMN_HYDROXY_ACID_DH_1"/>
    <property type="match status" value="1"/>
</dbReference>
<dbReference type="FunFam" id="3.20.20.70:FF:000132">
    <property type="entry name" value="FMN dependent dehydrogenase"/>
    <property type="match status" value="1"/>
</dbReference>
<feature type="binding site" evidence="7">
    <location>
        <begin position="315"/>
        <end position="319"/>
    </location>
    <ligand>
        <name>FMN</name>
        <dbReference type="ChEBI" id="CHEBI:58210"/>
    </ligand>
</feature>
<dbReference type="AlphaFoldDB" id="A0A223S685"/>
<accession>A0A223S685</accession>
<feature type="binding site" evidence="7">
    <location>
        <position position="150"/>
    </location>
    <ligand>
        <name>FMN</name>
        <dbReference type="ChEBI" id="CHEBI:58210"/>
    </ligand>
</feature>
<feature type="domain" description="FMN hydroxy acid dehydrogenase" evidence="8">
    <location>
        <begin position="20"/>
        <end position="389"/>
    </location>
</feature>
<feature type="binding site" evidence="7">
    <location>
        <position position="46"/>
    </location>
    <ligand>
        <name>glyoxylate</name>
        <dbReference type="ChEBI" id="CHEBI:36655"/>
    </ligand>
</feature>
<sequence length="390" mass="41160">MGTSFAAFQSEIYAQGLEGRTPKITTDPAALEDAAGALLEPWAFGYVAGNAGTGSTARANADAFGQWRIVPRMLTDATTRDLRTSLFGEDLPAPVLLAPVGVQSIVHPDGELATARAAAGLGVPSVLSTAASHTIEDVADACGGGPRWFQLYWPNDDDVTASILRRARDAGFTTLVVTLDTWTLAWRPRDLDNAYVPFVRGVGTAIPFSDPAFRALLDRPPEEDLAGAVQRWVPMFTGTDKSWGRLSLLRQLWDGPIVLKGILHADDARRAADAGMDGIVVSNHGGRQVDGAIASLDALPLIVEAVGDRIEVLFDSGIRSASDVVKALALGARAVLLGRPYVYGLAHGGEEGVRDVLRGVLADLDLTLGLAGYRTPAELSQGSLMRAPGS</sequence>
<dbReference type="GO" id="GO:0016491">
    <property type="term" value="F:oxidoreductase activity"/>
    <property type="evidence" value="ECO:0007669"/>
    <property type="project" value="UniProtKB-KW"/>
</dbReference>
<keyword evidence="4" id="KW-0560">Oxidoreductase</keyword>
<feature type="binding site" evidence="7">
    <location>
        <begin position="99"/>
        <end position="101"/>
    </location>
    <ligand>
        <name>FMN</name>
        <dbReference type="ChEBI" id="CHEBI:58210"/>
    </ligand>
</feature>
<feature type="binding site" evidence="7">
    <location>
        <position position="128"/>
    </location>
    <ligand>
        <name>FMN</name>
        <dbReference type="ChEBI" id="CHEBI:58210"/>
    </ligand>
</feature>
<keyword evidence="10" id="KW-1185">Reference proteome</keyword>
<feature type="binding site" evidence="7">
    <location>
        <position position="178"/>
    </location>
    <ligand>
        <name>FMN</name>
        <dbReference type="ChEBI" id="CHEBI:58210"/>
    </ligand>
</feature>
<gene>
    <name evidence="9" type="ORF">CDO52_13295</name>
</gene>
<dbReference type="PANTHER" id="PTHR10578:SF143">
    <property type="entry name" value="FMN-DEPENDENT ALPHA-HYDROXY ACID DEHYDROGENASE PB1A11.03"/>
    <property type="match status" value="1"/>
</dbReference>
<evidence type="ECO:0000313" key="9">
    <source>
        <dbReference type="EMBL" id="ASU83635.1"/>
    </source>
</evidence>
<dbReference type="KEGG" id="ngv:CDO52_13295"/>
<dbReference type="InterPro" id="IPR037396">
    <property type="entry name" value="FMN_HAD"/>
</dbReference>
<protein>
    <submittedName>
        <fullName evidence="9">Alpha-hydroxy-acid oxidizing enzyme</fullName>
    </submittedName>
</protein>
<feature type="binding site" evidence="7">
    <location>
        <position position="152"/>
    </location>
    <ligand>
        <name>glyoxylate</name>
        <dbReference type="ChEBI" id="CHEBI:36655"/>
    </ligand>
</feature>
<dbReference type="InterPro" id="IPR013785">
    <property type="entry name" value="Aldolase_TIM"/>
</dbReference>
<dbReference type="PIRSF" id="PIRSF000138">
    <property type="entry name" value="Al-hdrx_acd_dh"/>
    <property type="match status" value="1"/>
</dbReference>